<dbReference type="EMBL" id="JAANIU010016458">
    <property type="protein sequence ID" value="KAG1528588.1"/>
    <property type="molecule type" value="Genomic_DNA"/>
</dbReference>
<evidence type="ECO:0000313" key="2">
    <source>
        <dbReference type="Proteomes" id="UP000740926"/>
    </source>
</evidence>
<gene>
    <name evidence="1" type="ORF">G6F50_018230</name>
</gene>
<dbReference type="AlphaFoldDB" id="A0A9P6XMT7"/>
<keyword evidence="2" id="KW-1185">Reference proteome</keyword>
<evidence type="ECO:0000313" key="1">
    <source>
        <dbReference type="EMBL" id="KAG1528588.1"/>
    </source>
</evidence>
<comment type="caution">
    <text evidence="1">The sequence shown here is derived from an EMBL/GenBank/DDBJ whole genome shotgun (WGS) entry which is preliminary data.</text>
</comment>
<organism evidence="1 2">
    <name type="scientific">Rhizopus delemar</name>
    <dbReference type="NCBI Taxonomy" id="936053"/>
    <lineage>
        <taxon>Eukaryota</taxon>
        <taxon>Fungi</taxon>
        <taxon>Fungi incertae sedis</taxon>
        <taxon>Mucoromycota</taxon>
        <taxon>Mucoromycotina</taxon>
        <taxon>Mucoromycetes</taxon>
        <taxon>Mucorales</taxon>
        <taxon>Mucorineae</taxon>
        <taxon>Rhizopodaceae</taxon>
        <taxon>Rhizopus</taxon>
    </lineage>
</organism>
<accession>A0A9P6XMT7</accession>
<reference evidence="1 2" key="1">
    <citation type="journal article" date="2020" name="Microb. Genom.">
        <title>Genetic diversity of clinical and environmental Mucorales isolates obtained from an investigation of mucormycosis cases among solid organ transplant recipients.</title>
        <authorList>
            <person name="Nguyen M.H."/>
            <person name="Kaul D."/>
            <person name="Muto C."/>
            <person name="Cheng S.J."/>
            <person name="Richter R.A."/>
            <person name="Bruno V.M."/>
            <person name="Liu G."/>
            <person name="Beyhan S."/>
            <person name="Sundermann A.J."/>
            <person name="Mounaud S."/>
            <person name="Pasculle A.W."/>
            <person name="Nierman W.C."/>
            <person name="Driscoll E."/>
            <person name="Cumbie R."/>
            <person name="Clancy C.J."/>
            <person name="Dupont C.L."/>
        </authorList>
    </citation>
    <scope>NUCLEOTIDE SEQUENCE [LARGE SCALE GENOMIC DNA]</scope>
    <source>
        <strain evidence="1 2">GL24</strain>
    </source>
</reference>
<proteinExistence type="predicted"/>
<name>A0A9P6XMT7_9FUNG</name>
<protein>
    <submittedName>
        <fullName evidence="1">Uncharacterized protein</fullName>
    </submittedName>
</protein>
<sequence>MDAGAVERHEQQFVDQAGVVGTQRHHVAVQIHGAAIGGIDHLRRAELPGAVGAGMVDLLPRRRAGTGVVDQTAHAVHAIA</sequence>
<dbReference type="Proteomes" id="UP000740926">
    <property type="component" value="Unassembled WGS sequence"/>
</dbReference>